<dbReference type="PANTHER" id="PTHR43575:SF1">
    <property type="entry name" value="PROTEIN ABCI7, CHLOROPLASTIC"/>
    <property type="match status" value="1"/>
</dbReference>
<feature type="domain" description="SUF system FeS cluster assembly SufBD core" evidence="1">
    <location>
        <begin position="163"/>
        <end position="395"/>
    </location>
</feature>
<dbReference type="InterPro" id="IPR000825">
    <property type="entry name" value="SUF_FeS_clus_asmbl_SufBD_core"/>
</dbReference>
<evidence type="ECO:0000259" key="1">
    <source>
        <dbReference type="Pfam" id="PF01458"/>
    </source>
</evidence>
<protein>
    <recommendedName>
        <fullName evidence="1">SUF system FeS cluster assembly SufBD core domain-containing protein</fullName>
    </recommendedName>
</protein>
<dbReference type="PANTHER" id="PTHR43575">
    <property type="entry name" value="PROTEIN ABCI7, CHLOROPLASTIC"/>
    <property type="match status" value="1"/>
</dbReference>
<name>A0A2N8HGG7_9BACT</name>
<dbReference type="OrthoDB" id="9803529at2"/>
<comment type="caution">
    <text evidence="2">The sequence shown here is derived from an EMBL/GenBank/DDBJ whole genome shotgun (WGS) entry which is preliminary data.</text>
</comment>
<accession>A0A2N8HGG7</accession>
<evidence type="ECO:0000313" key="2">
    <source>
        <dbReference type="EMBL" id="PNC19814.1"/>
    </source>
</evidence>
<dbReference type="RefSeq" id="WP_102712041.1">
    <property type="nucleotide sequence ID" value="NZ_PJKA01000003.1"/>
</dbReference>
<dbReference type="InterPro" id="IPR037284">
    <property type="entry name" value="SUF_FeS_clus_asmbl_SufBD_sf"/>
</dbReference>
<dbReference type="InterPro" id="IPR055346">
    <property type="entry name" value="Fe-S_cluster_assembly_SufBD"/>
</dbReference>
<dbReference type="EMBL" id="PJKA01000003">
    <property type="protein sequence ID" value="PNC19814.1"/>
    <property type="molecule type" value="Genomic_DNA"/>
</dbReference>
<organism evidence="2 3">
    <name type="scientific">Akkermansia muciniphila</name>
    <dbReference type="NCBI Taxonomy" id="239935"/>
    <lineage>
        <taxon>Bacteria</taxon>
        <taxon>Pseudomonadati</taxon>
        <taxon>Verrucomicrobiota</taxon>
        <taxon>Verrucomicrobiia</taxon>
        <taxon>Verrucomicrobiales</taxon>
        <taxon>Akkermansiaceae</taxon>
        <taxon>Akkermansia</taxon>
    </lineage>
</organism>
<dbReference type="Proteomes" id="UP000236000">
    <property type="component" value="Unassembled WGS sequence"/>
</dbReference>
<dbReference type="GO" id="GO:0016226">
    <property type="term" value="P:iron-sulfur cluster assembly"/>
    <property type="evidence" value="ECO:0007669"/>
    <property type="project" value="InterPro"/>
</dbReference>
<sequence>MMNHLLNEEQFPAGFLPAWFEARHRRALEQADQLPEPSRRMESWRFGAPGNESLEEFEAAPPLAPEALASIITEHASMPDAIRIVYANGLPVSIPDELPEGLSVMDMEDFVLQYPDAARKHLETTPETLGSEKLAALNTALQHNGLVIMAEKEISRPLEVFHFISGDKVAVFPATLVIAETGSRLHILERHISADHGSQFCGALQQHHLSSSSSVKYALVQELNSRSRAVELCHIMADDSAEMEHLTSHPGAAWARQETVCLLNGDGANVRLLSANHLKENKELDQRTYQKHLYRGASSNLLYANVLDDESTSIFSGMILVAEGAHDTSAYQSNRNLILSPRAEANSIPGLEILADRVQCSHGSATSSISPEEIFYLLSRGIPEQTARRMIAQGFLKHALEKFSDEPLRAAVEGIILS</sequence>
<reference evidence="2 3" key="1">
    <citation type="journal article" date="2017" name="BMC Genomics">
        <title>Genome sequencing of 39 Akkermansia muciniphila isolates reveals its population structure, genomic and functional diverisity, and global distribution in mammalian gut microbiotas.</title>
        <authorList>
            <person name="Guo X."/>
            <person name="Li S."/>
            <person name="Zhang J."/>
            <person name="Wu F."/>
            <person name="Li X."/>
            <person name="Wu D."/>
            <person name="Zhang M."/>
            <person name="Ou Z."/>
            <person name="Jie Z."/>
            <person name="Yan Q."/>
            <person name="Li P."/>
            <person name="Yi J."/>
            <person name="Peng Y."/>
        </authorList>
    </citation>
    <scope>NUCLEOTIDE SEQUENCE [LARGE SCALE GENOMIC DNA]</scope>
    <source>
        <strain evidence="2 3">GP24</strain>
    </source>
</reference>
<dbReference type="Pfam" id="PF01458">
    <property type="entry name" value="SUFBD_core"/>
    <property type="match status" value="1"/>
</dbReference>
<gene>
    <name evidence="2" type="ORF">CXU22_02035</name>
</gene>
<evidence type="ECO:0000313" key="3">
    <source>
        <dbReference type="Proteomes" id="UP000236000"/>
    </source>
</evidence>
<proteinExistence type="predicted"/>
<dbReference type="AlphaFoldDB" id="A0A2N8HGG7"/>
<dbReference type="SUPFAM" id="SSF101960">
    <property type="entry name" value="Stabilizer of iron transporter SufD"/>
    <property type="match status" value="1"/>
</dbReference>